<accession>A0A8X6PNN8</accession>
<gene>
    <name evidence="2" type="ORF">NPIL_228601</name>
</gene>
<dbReference type="Proteomes" id="UP000887013">
    <property type="component" value="Unassembled WGS sequence"/>
</dbReference>
<evidence type="ECO:0000313" key="2">
    <source>
        <dbReference type="EMBL" id="GFT73609.1"/>
    </source>
</evidence>
<name>A0A8X6PNN8_NEPPI</name>
<sequence>MKSLPCHHPTLLKPKETQSDKRPEDLGSCQASLVEGNERSCTDNIAIAASLGTSGRHWRNVASLLSPAAKTKEEDGR</sequence>
<keyword evidence="3" id="KW-1185">Reference proteome</keyword>
<comment type="caution">
    <text evidence="2">The sequence shown here is derived from an EMBL/GenBank/DDBJ whole genome shotgun (WGS) entry which is preliminary data.</text>
</comment>
<dbReference type="OrthoDB" id="10317783at2759"/>
<dbReference type="AlphaFoldDB" id="A0A8X6PNN8"/>
<dbReference type="EMBL" id="BMAW01021593">
    <property type="protein sequence ID" value="GFT73609.1"/>
    <property type="molecule type" value="Genomic_DNA"/>
</dbReference>
<evidence type="ECO:0000256" key="1">
    <source>
        <dbReference type="SAM" id="MobiDB-lite"/>
    </source>
</evidence>
<evidence type="ECO:0000313" key="3">
    <source>
        <dbReference type="Proteomes" id="UP000887013"/>
    </source>
</evidence>
<feature type="region of interest" description="Disordered" evidence="1">
    <location>
        <begin position="1"/>
        <end position="26"/>
    </location>
</feature>
<organism evidence="2 3">
    <name type="scientific">Nephila pilipes</name>
    <name type="common">Giant wood spider</name>
    <name type="synonym">Nephila maculata</name>
    <dbReference type="NCBI Taxonomy" id="299642"/>
    <lineage>
        <taxon>Eukaryota</taxon>
        <taxon>Metazoa</taxon>
        <taxon>Ecdysozoa</taxon>
        <taxon>Arthropoda</taxon>
        <taxon>Chelicerata</taxon>
        <taxon>Arachnida</taxon>
        <taxon>Araneae</taxon>
        <taxon>Araneomorphae</taxon>
        <taxon>Entelegynae</taxon>
        <taxon>Araneoidea</taxon>
        <taxon>Nephilidae</taxon>
        <taxon>Nephila</taxon>
    </lineage>
</organism>
<reference evidence="2" key="1">
    <citation type="submission" date="2020-08" db="EMBL/GenBank/DDBJ databases">
        <title>Multicomponent nature underlies the extraordinary mechanical properties of spider dragline silk.</title>
        <authorList>
            <person name="Kono N."/>
            <person name="Nakamura H."/>
            <person name="Mori M."/>
            <person name="Yoshida Y."/>
            <person name="Ohtoshi R."/>
            <person name="Malay A.D."/>
            <person name="Moran D.A.P."/>
            <person name="Tomita M."/>
            <person name="Numata K."/>
            <person name="Arakawa K."/>
        </authorList>
    </citation>
    <scope>NUCLEOTIDE SEQUENCE</scope>
</reference>
<proteinExistence type="predicted"/>
<protein>
    <submittedName>
        <fullName evidence="2">Uncharacterized protein</fullName>
    </submittedName>
</protein>
<feature type="compositionally biased region" description="Basic and acidic residues" evidence="1">
    <location>
        <begin position="13"/>
        <end position="25"/>
    </location>
</feature>